<dbReference type="Proteomes" id="UP000004358">
    <property type="component" value="Unassembled WGS sequence"/>
</dbReference>
<dbReference type="PANTHER" id="PTHR46401:SF9">
    <property type="entry name" value="MANNOSYLTRANSFERASE A"/>
    <property type="match status" value="1"/>
</dbReference>
<name>A4A131_9BACT</name>
<dbReference type="PANTHER" id="PTHR46401">
    <property type="entry name" value="GLYCOSYLTRANSFERASE WBBK-RELATED"/>
    <property type="match status" value="1"/>
</dbReference>
<evidence type="ECO:0000259" key="1">
    <source>
        <dbReference type="Pfam" id="PF00534"/>
    </source>
</evidence>
<dbReference type="Pfam" id="PF00534">
    <property type="entry name" value="Glycos_transf_1"/>
    <property type="match status" value="1"/>
</dbReference>
<dbReference type="InterPro" id="IPR001296">
    <property type="entry name" value="Glyco_trans_1"/>
</dbReference>
<dbReference type="EMBL" id="AANZ01000032">
    <property type="protein sequence ID" value="EAQ77491.1"/>
    <property type="molecule type" value="Genomic_DNA"/>
</dbReference>
<dbReference type="RefSeq" id="WP_002654896.1">
    <property type="nucleotide sequence ID" value="NZ_CH672377.1"/>
</dbReference>
<protein>
    <submittedName>
        <fullName evidence="2">Glycosyltransferase WbpX</fullName>
    </submittedName>
</protein>
<gene>
    <name evidence="2" type="ORF">DSM3645_06509</name>
</gene>
<evidence type="ECO:0000313" key="2">
    <source>
        <dbReference type="EMBL" id="EAQ77491.1"/>
    </source>
</evidence>
<keyword evidence="2" id="KW-0808">Transferase</keyword>
<reference evidence="2 3" key="1">
    <citation type="submission" date="2006-02" db="EMBL/GenBank/DDBJ databases">
        <authorList>
            <person name="Amann R."/>
            <person name="Ferriera S."/>
            <person name="Johnson J."/>
            <person name="Kravitz S."/>
            <person name="Halpern A."/>
            <person name="Remington K."/>
            <person name="Beeson K."/>
            <person name="Tran B."/>
            <person name="Rogers Y.-H."/>
            <person name="Friedman R."/>
            <person name="Venter J.C."/>
        </authorList>
    </citation>
    <scope>NUCLEOTIDE SEQUENCE [LARGE SCALE GENOMIC DNA]</scope>
    <source>
        <strain evidence="2 3">DSM 3645</strain>
    </source>
</reference>
<comment type="caution">
    <text evidence="2">The sequence shown here is derived from an EMBL/GenBank/DDBJ whole genome shotgun (WGS) entry which is preliminary data.</text>
</comment>
<dbReference type="HOGENOM" id="CLU_009583_34_2_0"/>
<sequence length="447" mass="50876">MSFPIRRLLIDVTHTAMGDTNHGIQRVTRNIAKEALAYSETHSLPCIPVIHRDGQFVLVDEACITRGFRRTHPDQLHWNTKIARSILPNCSIGIEQAFQRARKLLYPRTLVRKLSRIFAGRQNPPIAANPGPGDILLLPDAWWCVPMFDALAAARRNHAIVGTMIQDLIPIRNPELCDDRFVADFRPWITKAIQSVDFILGNSQTTREDLWSFVQAEKSPLANWQVRHVRLGCDIESHENVDEQQLAPKIRNHYGDRDAAPYLMVSTVEIRKNHKLLLDAFEELWRQGSDASVAFVGRVGWKCKDLIRRIKNHPQYGRRLLLFTDIDDAELAYIYQNSKAFLFPSLAEGFGLPIAEALHHGLHVFASNLAIHQEVGGPHCKYFTPHEPCELVEQLQQFEATKGWRTPIQAPTVNHPWSTTFENIIDECQTIATKIDQTRPFASSMVA</sequence>
<dbReference type="CDD" id="cd03809">
    <property type="entry name" value="GT4_MtfB-like"/>
    <property type="match status" value="1"/>
</dbReference>
<feature type="domain" description="Glycosyl transferase family 1" evidence="1">
    <location>
        <begin position="262"/>
        <end position="398"/>
    </location>
</feature>
<dbReference type="eggNOG" id="COG0438">
    <property type="taxonomic scope" value="Bacteria"/>
</dbReference>
<dbReference type="SUPFAM" id="SSF53756">
    <property type="entry name" value="UDP-Glycosyltransferase/glycogen phosphorylase"/>
    <property type="match status" value="1"/>
</dbReference>
<organism evidence="2 3">
    <name type="scientific">Blastopirellula marina DSM 3645</name>
    <dbReference type="NCBI Taxonomy" id="314230"/>
    <lineage>
        <taxon>Bacteria</taxon>
        <taxon>Pseudomonadati</taxon>
        <taxon>Planctomycetota</taxon>
        <taxon>Planctomycetia</taxon>
        <taxon>Pirellulales</taxon>
        <taxon>Pirellulaceae</taxon>
        <taxon>Blastopirellula</taxon>
    </lineage>
</organism>
<accession>A4A131</accession>
<proteinExistence type="predicted"/>
<dbReference type="Gene3D" id="3.40.50.2000">
    <property type="entry name" value="Glycogen Phosphorylase B"/>
    <property type="match status" value="1"/>
</dbReference>
<dbReference type="STRING" id="314230.DSM3645_06509"/>
<evidence type="ECO:0000313" key="3">
    <source>
        <dbReference type="Proteomes" id="UP000004358"/>
    </source>
</evidence>
<dbReference type="AlphaFoldDB" id="A4A131"/>
<dbReference type="GO" id="GO:0016757">
    <property type="term" value="F:glycosyltransferase activity"/>
    <property type="evidence" value="ECO:0007669"/>
    <property type="project" value="InterPro"/>
</dbReference>